<evidence type="ECO:0000256" key="2">
    <source>
        <dbReference type="ARBA" id="ARBA00022692"/>
    </source>
</evidence>
<keyword evidence="4 6" id="KW-0472">Membrane</keyword>
<keyword evidence="3 6" id="KW-1133">Transmembrane helix</keyword>
<evidence type="ECO:0000256" key="4">
    <source>
        <dbReference type="ARBA" id="ARBA00023136"/>
    </source>
</evidence>
<sequence length="621" mass="68213">MARNPFTSGTSGTSGSSYSSIANPPSSPPLPAPPKKSSSSSASALTKTNRRWLRCHSLLLLLLALAGSLSLLSLRGEVAELGAAQGARLAALDGRLGAVERDLGKALRAAQEFNRTVTNAKLQDRVEELDRAVREQLADVRAAVKAQDEKVSAALADEAAAVDGKLEQAESTIHNEVSEVSGALKDYQSRTNDQFSLENNFMLYQLAGMFTLIGGLISVYHVSSHLRNFHAPVVQRKVLAILWMAPIYSTTSWFALVFPACSPYLSIVKDCYEAYCVYTFLSFLIAVLGNGNHLEVIRKLSLHPDHLQVPITCCGCWYREARRTPVGTATVMLYQCMFCCMQFVLLKPILAVINYLVNDIQYWGVPHPNDFHYAPVYILIIQNLSVSLAFYGLLKFFHAVSDELDWCTPWPKFLCIKGVVFVTFWQGMAINILAKASAADAETGGEQEGAEKEWGKQAQSFLICIEMLLASIAHFYVFPHEEWRKDYKPKRESKRMKFGDNLALRDFVSDIKSVLGKNPKEKTLDAEVKRAGDSAAASGDGRSESPNPFDTEAAMVRIRQSLANMEEGGEGAALEPNHGLAAVDEGSSLLVTADTAAAEKPEETGGKKTGHFRPRNSRLHR</sequence>
<organism evidence="7 8">
    <name type="scientific">Tetraparma gracilis</name>
    <dbReference type="NCBI Taxonomy" id="2962635"/>
    <lineage>
        <taxon>Eukaryota</taxon>
        <taxon>Sar</taxon>
        <taxon>Stramenopiles</taxon>
        <taxon>Ochrophyta</taxon>
        <taxon>Bolidophyceae</taxon>
        <taxon>Parmales</taxon>
        <taxon>Triparmaceae</taxon>
        <taxon>Tetraparma</taxon>
    </lineage>
</organism>
<dbReference type="PANTHER" id="PTHR23423">
    <property type="entry name" value="ORGANIC SOLUTE TRANSPORTER-RELATED"/>
    <property type="match status" value="1"/>
</dbReference>
<feature type="transmembrane region" description="Helical" evidence="6">
    <location>
        <begin position="201"/>
        <end position="220"/>
    </location>
</feature>
<evidence type="ECO:0000256" key="1">
    <source>
        <dbReference type="ARBA" id="ARBA00004141"/>
    </source>
</evidence>
<feature type="compositionally biased region" description="Basic residues" evidence="5">
    <location>
        <begin position="608"/>
        <end position="621"/>
    </location>
</feature>
<evidence type="ECO:0000313" key="8">
    <source>
        <dbReference type="Proteomes" id="UP001165060"/>
    </source>
</evidence>
<feature type="transmembrane region" description="Helical" evidence="6">
    <location>
        <begin position="376"/>
        <end position="394"/>
    </location>
</feature>
<name>A0ABQ6MKX2_9STRA</name>
<accession>A0ABQ6MKX2</accession>
<dbReference type="Pfam" id="PF03619">
    <property type="entry name" value="Solute_trans_a"/>
    <property type="match status" value="1"/>
</dbReference>
<evidence type="ECO:0000256" key="3">
    <source>
        <dbReference type="ARBA" id="ARBA00022989"/>
    </source>
</evidence>
<feature type="compositionally biased region" description="Basic and acidic residues" evidence="5">
    <location>
        <begin position="522"/>
        <end position="532"/>
    </location>
</feature>
<gene>
    <name evidence="7" type="ORF">TeGR_g3772</name>
</gene>
<feature type="region of interest" description="Disordered" evidence="5">
    <location>
        <begin position="566"/>
        <end position="621"/>
    </location>
</feature>
<feature type="transmembrane region" description="Helical" evidence="6">
    <location>
        <begin position="272"/>
        <end position="291"/>
    </location>
</feature>
<feature type="transmembrane region" description="Helical" evidence="6">
    <location>
        <begin position="240"/>
        <end position="260"/>
    </location>
</feature>
<dbReference type="Proteomes" id="UP001165060">
    <property type="component" value="Unassembled WGS sequence"/>
</dbReference>
<feature type="transmembrane region" description="Helical" evidence="6">
    <location>
        <begin position="332"/>
        <end position="356"/>
    </location>
</feature>
<comment type="caution">
    <text evidence="7">The sequence shown here is derived from an EMBL/GenBank/DDBJ whole genome shotgun (WGS) entry which is preliminary data.</text>
</comment>
<evidence type="ECO:0000313" key="7">
    <source>
        <dbReference type="EMBL" id="GMI28419.1"/>
    </source>
</evidence>
<evidence type="ECO:0000256" key="5">
    <source>
        <dbReference type="SAM" id="MobiDB-lite"/>
    </source>
</evidence>
<dbReference type="InterPro" id="IPR005178">
    <property type="entry name" value="Ostalpha/TMEM184C"/>
</dbReference>
<dbReference type="EMBL" id="BRYB01001552">
    <property type="protein sequence ID" value="GMI28419.1"/>
    <property type="molecule type" value="Genomic_DNA"/>
</dbReference>
<feature type="region of interest" description="Disordered" evidence="5">
    <location>
        <begin position="522"/>
        <end position="551"/>
    </location>
</feature>
<feature type="compositionally biased region" description="Pro residues" evidence="5">
    <location>
        <begin position="25"/>
        <end position="34"/>
    </location>
</feature>
<keyword evidence="8" id="KW-1185">Reference proteome</keyword>
<protein>
    <submittedName>
        <fullName evidence="7">Uncharacterized protein</fullName>
    </submittedName>
</protein>
<feature type="compositionally biased region" description="Basic and acidic residues" evidence="5">
    <location>
        <begin position="597"/>
        <end position="606"/>
    </location>
</feature>
<comment type="subcellular location">
    <subcellularLocation>
        <location evidence="1">Membrane</location>
        <topology evidence="1">Multi-pass membrane protein</topology>
    </subcellularLocation>
</comment>
<feature type="region of interest" description="Disordered" evidence="5">
    <location>
        <begin position="1"/>
        <end position="43"/>
    </location>
</feature>
<evidence type="ECO:0000256" key="6">
    <source>
        <dbReference type="SAM" id="Phobius"/>
    </source>
</evidence>
<feature type="compositionally biased region" description="Low complexity" evidence="5">
    <location>
        <begin position="7"/>
        <end position="24"/>
    </location>
</feature>
<feature type="transmembrane region" description="Helical" evidence="6">
    <location>
        <begin position="57"/>
        <end position="74"/>
    </location>
</feature>
<keyword evidence="2 6" id="KW-0812">Transmembrane</keyword>
<reference evidence="7 8" key="1">
    <citation type="journal article" date="2023" name="Commun. Biol.">
        <title>Genome analysis of Parmales, the sister group of diatoms, reveals the evolutionary specialization of diatoms from phago-mixotrophs to photoautotrophs.</title>
        <authorList>
            <person name="Ban H."/>
            <person name="Sato S."/>
            <person name="Yoshikawa S."/>
            <person name="Yamada K."/>
            <person name="Nakamura Y."/>
            <person name="Ichinomiya M."/>
            <person name="Sato N."/>
            <person name="Blanc-Mathieu R."/>
            <person name="Endo H."/>
            <person name="Kuwata A."/>
            <person name="Ogata H."/>
        </authorList>
    </citation>
    <scope>NUCLEOTIDE SEQUENCE [LARGE SCALE GENOMIC DNA]</scope>
</reference>
<dbReference type="SMART" id="SM01417">
    <property type="entry name" value="Solute_trans_a"/>
    <property type="match status" value="1"/>
</dbReference>
<proteinExistence type="predicted"/>